<feature type="compositionally biased region" description="Acidic residues" evidence="1">
    <location>
        <begin position="311"/>
        <end position="329"/>
    </location>
</feature>
<proteinExistence type="predicted"/>
<reference evidence="3 4" key="1">
    <citation type="submission" date="2024-09" db="EMBL/GenBank/DDBJ databases">
        <title>Chromosome-scale assembly of Riccia sorocarpa.</title>
        <authorList>
            <person name="Paukszto L."/>
        </authorList>
    </citation>
    <scope>NUCLEOTIDE SEQUENCE [LARGE SCALE GENOMIC DNA]</scope>
    <source>
        <strain evidence="3">LP-2024</strain>
        <tissue evidence="3">Aerial parts of the thallus</tissue>
    </source>
</reference>
<feature type="compositionally biased region" description="Pro residues" evidence="1">
    <location>
        <begin position="34"/>
        <end position="43"/>
    </location>
</feature>
<dbReference type="Pfam" id="PF21859">
    <property type="entry name" value="Replitron_HUH"/>
    <property type="match status" value="1"/>
</dbReference>
<accession>A0ABD3GC94</accession>
<comment type="caution">
    <text evidence="3">The sequence shown here is derived from an EMBL/GenBank/DDBJ whole genome shotgun (WGS) entry which is preliminary data.</text>
</comment>
<dbReference type="EMBL" id="JBJQOH010000008">
    <property type="protein sequence ID" value="KAL3675640.1"/>
    <property type="molecule type" value="Genomic_DNA"/>
</dbReference>
<dbReference type="AlphaFoldDB" id="A0ABD3GC94"/>
<evidence type="ECO:0000313" key="4">
    <source>
        <dbReference type="Proteomes" id="UP001633002"/>
    </source>
</evidence>
<feature type="region of interest" description="Disordered" evidence="1">
    <location>
        <begin position="299"/>
        <end position="329"/>
    </location>
</feature>
<protein>
    <recommendedName>
        <fullName evidence="2">Replitron HUH endonuclease domain-containing protein</fullName>
    </recommendedName>
</protein>
<feature type="region of interest" description="Disordered" evidence="1">
    <location>
        <begin position="1"/>
        <end position="98"/>
    </location>
</feature>
<evidence type="ECO:0000259" key="2">
    <source>
        <dbReference type="Pfam" id="PF21859"/>
    </source>
</evidence>
<gene>
    <name evidence="3" type="ORF">R1sor_025588</name>
</gene>
<evidence type="ECO:0000256" key="1">
    <source>
        <dbReference type="SAM" id="MobiDB-lite"/>
    </source>
</evidence>
<keyword evidence="4" id="KW-1185">Reference proteome</keyword>
<sequence length="399" mass="44888">MTGDVTAVSRTSGCSPRMKNLARQRSGQFNNTAPSPPPEPTPVNMPQQIQAPIPITTVAAHPLPQSSIPPPEPSHPNSVVPTLPSNRPQLRRPPRENDKLAKFVQDEESITLGMMAMERGDNNLQLHVQAVMSVKTTSIRTFKQDISRAIGWHEDLLLGGVICVKSLNNRGLHTPTGLTGYCLKDDNEQHFRMYSKNVTEERMEEGKRQHAILWAFRCCVKEMMRSGQYLPDFKWLFVPRISQFRAERLWQTAINSNETTMQDVDHLLFNVQESERYWRSSNANELRIEDARKKQVLVPEAEKDDIQLPEPDNDNDNEEANPDPADADIADPIDLTIDDEDPDIEIVDVDQFADDEEINGLLAGGFAVDRRPVAAGSENALKYICLWRTLMEAGLGSDD</sequence>
<feature type="domain" description="Replitron HUH endonuclease" evidence="2">
    <location>
        <begin position="108"/>
        <end position="208"/>
    </location>
</feature>
<dbReference type="Proteomes" id="UP001633002">
    <property type="component" value="Unassembled WGS sequence"/>
</dbReference>
<evidence type="ECO:0000313" key="3">
    <source>
        <dbReference type="EMBL" id="KAL3675640.1"/>
    </source>
</evidence>
<feature type="compositionally biased region" description="Polar residues" evidence="1">
    <location>
        <begin position="23"/>
        <end position="33"/>
    </location>
</feature>
<name>A0ABD3GC94_9MARC</name>
<organism evidence="3 4">
    <name type="scientific">Riccia sorocarpa</name>
    <dbReference type="NCBI Taxonomy" id="122646"/>
    <lineage>
        <taxon>Eukaryota</taxon>
        <taxon>Viridiplantae</taxon>
        <taxon>Streptophyta</taxon>
        <taxon>Embryophyta</taxon>
        <taxon>Marchantiophyta</taxon>
        <taxon>Marchantiopsida</taxon>
        <taxon>Marchantiidae</taxon>
        <taxon>Marchantiales</taxon>
        <taxon>Ricciaceae</taxon>
        <taxon>Riccia</taxon>
    </lineage>
</organism>
<dbReference type="InterPro" id="IPR054424">
    <property type="entry name" value="Replitron_HUH"/>
</dbReference>